<dbReference type="EMBL" id="KU574722">
    <property type="protein sequence ID" value="AMM44165.1"/>
    <property type="molecule type" value="Genomic_DNA"/>
</dbReference>
<evidence type="ECO:0000313" key="3">
    <source>
        <dbReference type="Proteomes" id="UP000223891"/>
    </source>
</evidence>
<reference evidence="3" key="1">
    <citation type="submission" date="2016-01" db="EMBL/GenBank/DDBJ databases">
        <title>Isolation and Characterization of Enterobacteria phage CBB.</title>
        <authorList>
            <person name="Buttimer C.T.H."/>
            <person name="Hendrix H."/>
            <person name="Alexandre H."/>
            <person name="O'Mahony J."/>
            <person name="Lavigne R."/>
            <person name="Coffey A."/>
        </authorList>
    </citation>
    <scope>NUCLEOTIDE SEQUENCE [LARGE SCALE GENOMIC DNA]</scope>
</reference>
<dbReference type="EMBL" id="KU574722">
    <property type="protein sequence ID" value="AMM43614.1"/>
    <property type="molecule type" value="Genomic_DNA"/>
</dbReference>
<keyword evidence="3" id="KW-1185">Reference proteome</keyword>
<reference evidence="1" key="3">
    <citation type="journal article" date="2017" name="Front. Microbiol.">
        <title>Things Are Getting Hairy: Enterobacteria Bacteriophage vB_PcaM_CBB.</title>
        <authorList>
            <person name="Buttimer C."/>
            <person name="Hendrix H."/>
            <person name="Oliveira H."/>
            <person name="Casey A."/>
            <person name="Neve H."/>
            <person name="McAuliffe O."/>
            <person name="Ross R.P."/>
            <person name="Hill C."/>
            <person name="Noben J.P."/>
            <person name="O'Mahony J."/>
            <person name="Lavigne R."/>
            <person name="Coffey A."/>
        </authorList>
    </citation>
    <scope>NUCLEOTIDE SEQUENCE</scope>
</reference>
<name>A0A1L2CUB2_9CAUD</name>
<evidence type="ECO:0000313" key="2">
    <source>
        <dbReference type="EMBL" id="AMM44165.1"/>
    </source>
</evidence>
<sequence length="63" mass="7180">MTKAQFESKVDDVINLVTHSSITIPAAVEKVCGEPINKENSELQFSLQDAVEKELHPEWWIKQ</sequence>
<evidence type="ECO:0000313" key="1">
    <source>
        <dbReference type="EMBL" id="AMM43614.1"/>
    </source>
</evidence>
<reference evidence="1" key="2">
    <citation type="submission" date="2016-01" db="EMBL/GenBank/DDBJ databases">
        <authorList>
            <person name="Oliw E.H."/>
        </authorList>
    </citation>
    <scope>NUCLEOTIDE SEQUENCE</scope>
</reference>
<dbReference type="Proteomes" id="UP000223891">
    <property type="component" value="Segment"/>
</dbReference>
<proteinExistence type="predicted"/>
<protein>
    <submittedName>
        <fullName evidence="1">Uncharacterized protein</fullName>
    </submittedName>
</protein>
<gene>
    <name evidence="1" type="ORF">CBB_49</name>
    <name evidence="2" type="ORF">CBB_602</name>
</gene>
<accession>A0A1L2CUB2</accession>
<organism evidence="1 3">
    <name type="scientific">Pectobacterium phage vB_PcaM_CBB</name>
    <dbReference type="NCBI Taxonomy" id="2772511"/>
    <lineage>
        <taxon>Viruses</taxon>
        <taxon>Duplodnaviria</taxon>
        <taxon>Heunggongvirae</taxon>
        <taxon>Uroviricota</taxon>
        <taxon>Caudoviricetes</taxon>
        <taxon>Mimasvirus</taxon>
        <taxon>Mimasvirus CBB</taxon>
    </lineage>
</organism>